<feature type="domain" description="AB hydrolase-1" evidence="6">
    <location>
        <begin position="541"/>
        <end position="780"/>
    </location>
</feature>
<evidence type="ECO:0000313" key="7">
    <source>
        <dbReference type="EMBL" id="ALJ62047.1"/>
    </source>
</evidence>
<evidence type="ECO:0000256" key="5">
    <source>
        <dbReference type="SAM" id="SignalP"/>
    </source>
</evidence>
<evidence type="ECO:0000256" key="2">
    <source>
        <dbReference type="ARBA" id="ARBA00022801"/>
    </source>
</evidence>
<dbReference type="Pfam" id="PF12697">
    <property type="entry name" value="Abhydrolase_6"/>
    <property type="match status" value="1"/>
</dbReference>
<evidence type="ECO:0000259" key="6">
    <source>
        <dbReference type="Pfam" id="PF12697"/>
    </source>
</evidence>
<evidence type="ECO:0000256" key="4">
    <source>
        <dbReference type="RuleBase" id="RU361169"/>
    </source>
</evidence>
<dbReference type="PRINTS" id="PR00412">
    <property type="entry name" value="EPOXHYDRLASE"/>
</dbReference>
<dbReference type="KEGG" id="bcel:BcellWH2_04838"/>
<keyword evidence="3 4" id="KW-0326">Glycosidase</keyword>
<dbReference type="InterPro" id="IPR000639">
    <property type="entry name" value="Epox_hydrolase-like"/>
</dbReference>
<gene>
    <name evidence="7" type="primary">catD</name>
    <name evidence="7" type="ORF">BcellWH2_04838</name>
</gene>
<protein>
    <submittedName>
        <fullName evidence="7">3-oxoadipate enol-lactonase 2</fullName>
        <ecNumber evidence="7">3.1.1.24</ecNumber>
    </submittedName>
</protein>
<accession>A0A0P0GUF7</accession>
<proteinExistence type="inferred from homology"/>
<dbReference type="Pfam" id="PF00295">
    <property type="entry name" value="Glyco_hydro_28"/>
    <property type="match status" value="1"/>
</dbReference>
<dbReference type="InterPro" id="IPR029058">
    <property type="entry name" value="AB_hydrolase_fold"/>
</dbReference>
<dbReference type="Gene3D" id="3.40.50.1820">
    <property type="entry name" value="alpha/beta hydrolase"/>
    <property type="match status" value="1"/>
</dbReference>
<feature type="chain" id="PRO_5006048078" evidence="5">
    <location>
        <begin position="22"/>
        <end position="787"/>
    </location>
</feature>
<dbReference type="PANTHER" id="PTHR31339:SF9">
    <property type="entry name" value="PLASMIN AND FIBRONECTIN-BINDING PROTEIN A"/>
    <property type="match status" value="1"/>
</dbReference>
<dbReference type="GO" id="GO:0005975">
    <property type="term" value="P:carbohydrate metabolic process"/>
    <property type="evidence" value="ECO:0007669"/>
    <property type="project" value="InterPro"/>
</dbReference>
<dbReference type="SUPFAM" id="SSF53474">
    <property type="entry name" value="alpha/beta-Hydrolases"/>
    <property type="match status" value="1"/>
</dbReference>
<dbReference type="AlphaFoldDB" id="A0A0P0GUF7"/>
<dbReference type="SMART" id="SM00710">
    <property type="entry name" value="PbH1"/>
    <property type="match status" value="4"/>
</dbReference>
<comment type="similarity">
    <text evidence="1 4">Belongs to the glycosyl hydrolase 28 family.</text>
</comment>
<dbReference type="PATRIC" id="fig|246787.4.peg.4994"/>
<keyword evidence="5" id="KW-0732">Signal</keyword>
<dbReference type="Proteomes" id="UP000061809">
    <property type="component" value="Chromosome"/>
</dbReference>
<organism evidence="7 8">
    <name type="scientific">Bacteroides cellulosilyticus</name>
    <dbReference type="NCBI Taxonomy" id="246787"/>
    <lineage>
        <taxon>Bacteria</taxon>
        <taxon>Pseudomonadati</taxon>
        <taxon>Bacteroidota</taxon>
        <taxon>Bacteroidia</taxon>
        <taxon>Bacteroidales</taxon>
        <taxon>Bacteroidaceae</taxon>
        <taxon>Bacteroides</taxon>
    </lineage>
</organism>
<dbReference type="InterPro" id="IPR000743">
    <property type="entry name" value="Glyco_hydro_28"/>
</dbReference>
<dbReference type="Gene3D" id="2.160.20.10">
    <property type="entry name" value="Single-stranded right-handed beta-helix, Pectin lyase-like"/>
    <property type="match status" value="1"/>
</dbReference>
<dbReference type="InterPro" id="IPR012334">
    <property type="entry name" value="Pectin_lyas_fold"/>
</dbReference>
<feature type="signal peptide" evidence="5">
    <location>
        <begin position="1"/>
        <end position="21"/>
    </location>
</feature>
<dbReference type="InterPro" id="IPR000073">
    <property type="entry name" value="AB_hydrolase_1"/>
</dbReference>
<dbReference type="GO" id="GO:0004650">
    <property type="term" value="F:polygalacturonase activity"/>
    <property type="evidence" value="ECO:0007669"/>
    <property type="project" value="InterPro"/>
</dbReference>
<keyword evidence="2 4" id="KW-0378">Hydrolase</keyword>
<dbReference type="InterPro" id="IPR051801">
    <property type="entry name" value="GH28_Enzymes"/>
</dbReference>
<dbReference type="RefSeq" id="WP_029427574.1">
    <property type="nucleotide sequence ID" value="NZ_CP012801.1"/>
</dbReference>
<dbReference type="EC" id="3.1.1.24" evidence="7"/>
<dbReference type="SUPFAM" id="SSF51126">
    <property type="entry name" value="Pectin lyase-like"/>
    <property type="match status" value="1"/>
</dbReference>
<reference evidence="7 8" key="1">
    <citation type="journal article" date="2015" name="Science">
        <title>Genetic determinants of in vivo fitness and diet responsiveness in multiple human gut Bacteroides.</title>
        <authorList>
            <person name="Wu M."/>
            <person name="McNulty N.P."/>
            <person name="Rodionov D.A."/>
            <person name="Khoroshkin M.S."/>
            <person name="Griffin N.W."/>
            <person name="Cheng J."/>
            <person name="Latreille P."/>
            <person name="Kerstetter R.A."/>
            <person name="Terrapon N."/>
            <person name="Henrissat B."/>
            <person name="Osterman A.L."/>
            <person name="Gordon J.I."/>
        </authorList>
    </citation>
    <scope>NUCLEOTIDE SEQUENCE [LARGE SCALE GENOMIC DNA]</scope>
    <source>
        <strain evidence="7 8">WH2</strain>
    </source>
</reference>
<evidence type="ECO:0000256" key="1">
    <source>
        <dbReference type="ARBA" id="ARBA00008834"/>
    </source>
</evidence>
<dbReference type="EMBL" id="CP012801">
    <property type="protein sequence ID" value="ALJ62047.1"/>
    <property type="molecule type" value="Genomic_DNA"/>
</dbReference>
<evidence type="ECO:0000256" key="3">
    <source>
        <dbReference type="ARBA" id="ARBA00023295"/>
    </source>
</evidence>
<sequence length="787" mass="87536">MKTYFLFICAICCYLTGNAHSTEYNIFQFGASKDTSVVQTQAINAAIENCYRQGGGKVIIPSGIYKSGTIFLKDNVELHLESGAYLYASDNYDDFPVQPQASYRSQKDAGGWVSLIYAVDAKNISITGKGTIDGKGKGRKGRISGLGGDRNGRPRNILFISCKDVHVEGITMRNSALWNQHYLNCEDVTIDHIKVYNHSNGNNDGIDIDGCRRFILSNSIIDSDDDGIVLKSTGTAPCENVIISNCIVSSFANAIKCGTESTGGFKNISISDCIVKPSRHTGERILKSTPSGITAISLEIVDGGIMDGVTINNVLIEGTECPLYIRLANRGRQYPDDAPIPPVGRMRNIQISNITAYGTGNFCSSITGIENAKIENIYLNNIRFMNRGGLVEGAFLPDPAMEGKRHDVASGTKWNRYWSSFKEVKEDEKGYPQPTVWGNLPSYGLFIRNVENITVNDATFMPEKPDPRIPVIAVNVGNLQMNRIQVDSRKTDTDVLMHNVWQHKIDAQLRISGETADFKSGRINVGNGSLYYEEAGSGEPVIFVHGHSLDHRMWDEQFAEFAKEYRVIRYDLRGYGASSSQTEDYQFTHVQDLVTLMDSLHIRKAHIVGLSLGGFIGADMLGWFPERMASAFLASGNIRKSKGPSQPMTKEEALKRDEEIAALKVKGVDVMKREWFEGLMSSGGTRKERMRQPLWEMIDDWDAWQPLHKEVRVVAGLDAYEAIKKNHPTVPTLIVEGKSANNRYSNQPEILKYLPNGKLKVLEDCGHMLNMEQPEAFNAALREFLKQ</sequence>
<dbReference type="InterPro" id="IPR011050">
    <property type="entry name" value="Pectin_lyase_fold/virulence"/>
</dbReference>
<dbReference type="InterPro" id="IPR006626">
    <property type="entry name" value="PbH1"/>
</dbReference>
<evidence type="ECO:0000313" key="8">
    <source>
        <dbReference type="Proteomes" id="UP000061809"/>
    </source>
</evidence>
<name>A0A0P0GUF7_9BACE</name>
<dbReference type="GO" id="GO:0047570">
    <property type="term" value="F:3-oxoadipate enol-lactonase activity"/>
    <property type="evidence" value="ECO:0007669"/>
    <property type="project" value="UniProtKB-EC"/>
</dbReference>
<dbReference type="PANTHER" id="PTHR31339">
    <property type="entry name" value="PECTIN LYASE-RELATED"/>
    <property type="match status" value="1"/>
</dbReference>